<feature type="domain" description="HAT C-terminal dimerisation" evidence="2">
    <location>
        <begin position="44"/>
        <end position="107"/>
    </location>
</feature>
<proteinExistence type="predicted"/>
<dbReference type="STRING" id="4540.A0A3L6QC06"/>
<gene>
    <name evidence="3" type="ORF">C2845_PM12G13980</name>
</gene>
<dbReference type="InterPro" id="IPR012337">
    <property type="entry name" value="RNaseH-like_sf"/>
</dbReference>
<dbReference type="PANTHER" id="PTHR23272">
    <property type="entry name" value="BED FINGER-RELATED"/>
    <property type="match status" value="1"/>
</dbReference>
<dbReference type="PANTHER" id="PTHR23272:SF161">
    <property type="entry name" value="ZINC FINGER BED DOMAIN-CONTAINING PROTEIN RICESLEEPER 1-LIKE"/>
    <property type="match status" value="1"/>
</dbReference>
<dbReference type="OrthoDB" id="693366at2759"/>
<evidence type="ECO:0000259" key="2">
    <source>
        <dbReference type="Pfam" id="PF05699"/>
    </source>
</evidence>
<dbReference type="SUPFAM" id="SSF53098">
    <property type="entry name" value="Ribonuclease H-like"/>
    <property type="match status" value="1"/>
</dbReference>
<feature type="compositionally biased region" description="Polar residues" evidence="1">
    <location>
        <begin position="15"/>
        <end position="28"/>
    </location>
</feature>
<evidence type="ECO:0000313" key="4">
    <source>
        <dbReference type="Proteomes" id="UP000275267"/>
    </source>
</evidence>
<dbReference type="InterPro" id="IPR008906">
    <property type="entry name" value="HATC_C_dom"/>
</dbReference>
<dbReference type="GO" id="GO:0046983">
    <property type="term" value="F:protein dimerization activity"/>
    <property type="evidence" value="ECO:0007669"/>
    <property type="project" value="InterPro"/>
</dbReference>
<sequence>MSGAKPSLLHGEPFTSANARQEKNSSGIDQFRSQRRGSWVEKSELDAYLEEELVREDENFEILSWWKTNSNKYPVLSVMARDVLAIPLSTISSESAFSLGGRILSDN</sequence>
<accession>A0A3L6QC06</accession>
<dbReference type="Proteomes" id="UP000275267">
    <property type="component" value="Unassembled WGS sequence"/>
</dbReference>
<evidence type="ECO:0000256" key="1">
    <source>
        <dbReference type="SAM" id="MobiDB-lite"/>
    </source>
</evidence>
<dbReference type="Pfam" id="PF05699">
    <property type="entry name" value="Dimer_Tnp_hAT"/>
    <property type="match status" value="1"/>
</dbReference>
<dbReference type="EMBL" id="PQIB02000012">
    <property type="protein sequence ID" value="RLM78248.1"/>
    <property type="molecule type" value="Genomic_DNA"/>
</dbReference>
<protein>
    <submittedName>
        <fullName evidence="3">Zinc finger BED domain-containing protein RICESLEEPER 2-like</fullName>
    </submittedName>
</protein>
<reference evidence="4" key="1">
    <citation type="journal article" date="2019" name="Nat. Commun.">
        <title>The genome of broomcorn millet.</title>
        <authorList>
            <person name="Zou C."/>
            <person name="Miki D."/>
            <person name="Li D."/>
            <person name="Tang Q."/>
            <person name="Xiao L."/>
            <person name="Rajput S."/>
            <person name="Deng P."/>
            <person name="Jia W."/>
            <person name="Huang R."/>
            <person name="Zhang M."/>
            <person name="Sun Y."/>
            <person name="Hu J."/>
            <person name="Fu X."/>
            <person name="Schnable P.S."/>
            <person name="Li F."/>
            <person name="Zhang H."/>
            <person name="Feng B."/>
            <person name="Zhu X."/>
            <person name="Liu R."/>
            <person name="Schnable J.C."/>
            <person name="Zhu J.-K."/>
            <person name="Zhang H."/>
        </authorList>
    </citation>
    <scope>NUCLEOTIDE SEQUENCE [LARGE SCALE GENOMIC DNA]</scope>
</reference>
<name>A0A3L6QC06_PANMI</name>
<feature type="region of interest" description="Disordered" evidence="1">
    <location>
        <begin position="1"/>
        <end position="38"/>
    </location>
</feature>
<comment type="caution">
    <text evidence="3">The sequence shown here is derived from an EMBL/GenBank/DDBJ whole genome shotgun (WGS) entry which is preliminary data.</text>
</comment>
<dbReference type="AlphaFoldDB" id="A0A3L6QC06"/>
<keyword evidence="4" id="KW-1185">Reference proteome</keyword>
<organism evidence="3 4">
    <name type="scientific">Panicum miliaceum</name>
    <name type="common">Proso millet</name>
    <name type="synonym">Broomcorn millet</name>
    <dbReference type="NCBI Taxonomy" id="4540"/>
    <lineage>
        <taxon>Eukaryota</taxon>
        <taxon>Viridiplantae</taxon>
        <taxon>Streptophyta</taxon>
        <taxon>Embryophyta</taxon>
        <taxon>Tracheophyta</taxon>
        <taxon>Spermatophyta</taxon>
        <taxon>Magnoliopsida</taxon>
        <taxon>Liliopsida</taxon>
        <taxon>Poales</taxon>
        <taxon>Poaceae</taxon>
        <taxon>PACMAD clade</taxon>
        <taxon>Panicoideae</taxon>
        <taxon>Panicodae</taxon>
        <taxon>Paniceae</taxon>
        <taxon>Panicinae</taxon>
        <taxon>Panicum</taxon>
        <taxon>Panicum sect. Panicum</taxon>
    </lineage>
</organism>
<evidence type="ECO:0000313" key="3">
    <source>
        <dbReference type="EMBL" id="RLM78248.1"/>
    </source>
</evidence>